<dbReference type="EMBL" id="JAXOVC010000008">
    <property type="protein sequence ID" value="KAK4498233.1"/>
    <property type="molecule type" value="Genomic_DNA"/>
</dbReference>
<evidence type="ECO:0008006" key="3">
    <source>
        <dbReference type="Google" id="ProtNLM"/>
    </source>
</evidence>
<protein>
    <recommendedName>
        <fullName evidence="3">PCI domain-containing protein</fullName>
    </recommendedName>
</protein>
<dbReference type="SMART" id="SM00753">
    <property type="entry name" value="PAM"/>
    <property type="match status" value="1"/>
</dbReference>
<evidence type="ECO:0000313" key="1">
    <source>
        <dbReference type="EMBL" id="KAK4498233.1"/>
    </source>
</evidence>
<reference evidence="1 2" key="1">
    <citation type="journal article" date="2023" name="G3 (Bethesda)">
        <title>A chromosome-level genome assembly of Zasmidium syzygii isolated from banana leaves.</title>
        <authorList>
            <person name="van Westerhoven A.C."/>
            <person name="Mehrabi R."/>
            <person name="Talebi R."/>
            <person name="Steentjes M.B.F."/>
            <person name="Corcolon B."/>
            <person name="Chong P.A."/>
            <person name="Kema G.H.J."/>
            <person name="Seidl M.F."/>
        </authorList>
    </citation>
    <scope>NUCLEOTIDE SEQUENCE [LARGE SCALE GENOMIC DNA]</scope>
    <source>
        <strain evidence="1 2">P124</strain>
    </source>
</reference>
<proteinExistence type="predicted"/>
<name>A0ABR0EAA2_ZASCE</name>
<dbReference type="InterPro" id="IPR036388">
    <property type="entry name" value="WH-like_DNA-bd_sf"/>
</dbReference>
<accession>A0ABR0EAA2</accession>
<dbReference type="PANTHER" id="PTHR12732:SF8">
    <property type="entry name" value="NUCLEAR MRNA EXPORT PROTEIN THP1"/>
    <property type="match status" value="1"/>
</dbReference>
<dbReference type="PANTHER" id="PTHR12732">
    <property type="entry name" value="UNCHARACTERIZED PROTEASOME COMPONENT REGION PCI-CONTAINING"/>
    <property type="match status" value="1"/>
</dbReference>
<comment type="caution">
    <text evidence="1">The sequence shown here is derived from an EMBL/GenBank/DDBJ whole genome shotgun (WGS) entry which is preliminary data.</text>
</comment>
<keyword evidence="2" id="KW-1185">Reference proteome</keyword>
<organism evidence="1 2">
    <name type="scientific">Zasmidium cellare</name>
    <name type="common">Wine cellar mold</name>
    <name type="synonym">Racodium cellare</name>
    <dbReference type="NCBI Taxonomy" id="395010"/>
    <lineage>
        <taxon>Eukaryota</taxon>
        <taxon>Fungi</taxon>
        <taxon>Dikarya</taxon>
        <taxon>Ascomycota</taxon>
        <taxon>Pezizomycotina</taxon>
        <taxon>Dothideomycetes</taxon>
        <taxon>Dothideomycetidae</taxon>
        <taxon>Mycosphaerellales</taxon>
        <taxon>Mycosphaerellaceae</taxon>
        <taxon>Zasmidium</taxon>
    </lineage>
</organism>
<evidence type="ECO:0000313" key="2">
    <source>
        <dbReference type="Proteomes" id="UP001305779"/>
    </source>
</evidence>
<dbReference type="Proteomes" id="UP001305779">
    <property type="component" value="Unassembled WGS sequence"/>
</dbReference>
<dbReference type="Gene3D" id="1.10.10.10">
    <property type="entry name" value="Winged helix-like DNA-binding domain superfamily/Winged helix DNA-binding domain"/>
    <property type="match status" value="1"/>
</dbReference>
<gene>
    <name evidence="1" type="ORF">PRZ48_010890</name>
</gene>
<sequence>MAPNFAAGALTPQMGQFLNAINGFLKEQNETALADFLVIEPPFNPTYQEMIQEVRQAYPKGSEDALEDKCAKALTVASQGLNGSANWTMFVKFMAQYLAYLRDVDSDPERYLETYELLYELQKRANSALVHPSLGHIMTQTVISCAKLICRLAIGLDKQPELIAHLKSNNPGGEDGGRETLPERAAETIRQALTTCLNDRTSDIGEDGRPQGKKRGIYIIANICLKIFFQCRKTRNAEMIFTTIKNNSPPLAAYPKAQRVTYLYYLGRYWFQNNHFHRAQLALNEAYNESPINERAIRQRRHILIYLITTNIITGRFPSDTIFQRPEAQGLREHFLPIMQAIRSGNLTLFRQYLDLDGPAASWFLHFRILLQLRNRCEVLVWRSVIRKIWILNGTRYEPNAKTAPLVDINDILLIFRALEKQAQKPEQVAYIDPDLDGDDYGDEDPDSYLPTFSSVESILSSLIDQGFLRGFIAHRQQKFVITGAKQSGGDVLAAGFPSPWRVVEGKVAGDEVVPGWKKMANGGLGMGMGGAGVFGGGMVVNLSGARAAGAA</sequence>
<dbReference type="InterPro" id="IPR045114">
    <property type="entry name" value="Csn12-like"/>
</dbReference>